<name>A0ABV8QL32_9GAMM</name>
<evidence type="ECO:0000313" key="3">
    <source>
        <dbReference type="EMBL" id="MFC4260113.1"/>
    </source>
</evidence>
<dbReference type="RefSeq" id="WP_379888314.1">
    <property type="nucleotide sequence ID" value="NZ_JBHSDI010000049.1"/>
</dbReference>
<dbReference type="InterPro" id="IPR007712">
    <property type="entry name" value="RelE/ParE_toxin"/>
</dbReference>
<dbReference type="EMBL" id="JBHSDI010000049">
    <property type="protein sequence ID" value="MFC4260113.1"/>
    <property type="molecule type" value="Genomic_DNA"/>
</dbReference>
<dbReference type="PIRSF" id="PIRSF029218">
    <property type="entry name" value="ParE"/>
    <property type="match status" value="1"/>
</dbReference>
<evidence type="ECO:0000256" key="2">
    <source>
        <dbReference type="PIRNR" id="PIRNR029218"/>
    </source>
</evidence>
<evidence type="ECO:0000256" key="1">
    <source>
        <dbReference type="ARBA" id="ARBA00022649"/>
    </source>
</evidence>
<dbReference type="Pfam" id="PF05016">
    <property type="entry name" value="ParE_toxin"/>
    <property type="match status" value="1"/>
</dbReference>
<proteinExistence type="inferred from homology"/>
<reference evidence="4" key="1">
    <citation type="journal article" date="2019" name="Int. J. Syst. Evol. Microbiol.">
        <title>The Global Catalogue of Microorganisms (GCM) 10K type strain sequencing project: providing services to taxonomists for standard genome sequencing and annotation.</title>
        <authorList>
            <consortium name="The Broad Institute Genomics Platform"/>
            <consortium name="The Broad Institute Genome Sequencing Center for Infectious Disease"/>
            <person name="Wu L."/>
            <person name="Ma J."/>
        </authorList>
    </citation>
    <scope>NUCLEOTIDE SEQUENCE [LARGE SCALE GENOMIC DNA]</scope>
    <source>
        <strain evidence="4">CECT 7297</strain>
    </source>
</reference>
<organism evidence="3 4">
    <name type="scientific">Marinobacter lacisalsi</name>
    <dbReference type="NCBI Taxonomy" id="475979"/>
    <lineage>
        <taxon>Bacteria</taxon>
        <taxon>Pseudomonadati</taxon>
        <taxon>Pseudomonadota</taxon>
        <taxon>Gammaproteobacteria</taxon>
        <taxon>Pseudomonadales</taxon>
        <taxon>Marinobacteraceae</taxon>
        <taxon>Marinobacter</taxon>
    </lineage>
</organism>
<evidence type="ECO:0000313" key="4">
    <source>
        <dbReference type="Proteomes" id="UP001595798"/>
    </source>
</evidence>
<keyword evidence="1" id="KW-1277">Toxin-antitoxin system</keyword>
<dbReference type="InterPro" id="IPR035093">
    <property type="entry name" value="RelE/ParE_toxin_dom_sf"/>
</dbReference>
<dbReference type="Proteomes" id="UP001595798">
    <property type="component" value="Unassembled WGS sequence"/>
</dbReference>
<protein>
    <recommendedName>
        <fullName evidence="2">Toxin</fullName>
    </recommendedName>
</protein>
<keyword evidence="4" id="KW-1185">Reference proteome</keyword>
<comment type="similarity">
    <text evidence="2">Belongs to the RelE toxin family.</text>
</comment>
<sequence length="100" mass="11669">MDYVLSRKAEEDVINILLEGIEEFGVGQADRYHRKLAESFRFLAENPLAAPERKELTPAVRVHPVGVHLVIYRLELQSDRVLIVRIRHCREDWVGYSQLE</sequence>
<dbReference type="Gene3D" id="3.30.2310.20">
    <property type="entry name" value="RelE-like"/>
    <property type="match status" value="1"/>
</dbReference>
<accession>A0ABV8QL32</accession>
<gene>
    <name evidence="3" type="ORF">ACFOZ5_13900</name>
</gene>
<dbReference type="InterPro" id="IPR028344">
    <property type="entry name" value="ParE1/4"/>
</dbReference>
<comment type="caution">
    <text evidence="3">The sequence shown here is derived from an EMBL/GenBank/DDBJ whole genome shotgun (WGS) entry which is preliminary data.</text>
</comment>